<evidence type="ECO:0000313" key="8">
    <source>
        <dbReference type="Proteomes" id="UP000886891"/>
    </source>
</evidence>
<proteinExistence type="inferred from homology"/>
<dbReference type="InterPro" id="IPR029479">
    <property type="entry name" value="Nitroreductase"/>
</dbReference>
<keyword evidence="5" id="KW-0560">Oxidoreductase</keyword>
<dbReference type="PANTHER" id="PTHR43673">
    <property type="entry name" value="NAD(P)H NITROREDUCTASE YDGI-RELATED"/>
    <property type="match status" value="1"/>
</dbReference>
<reference evidence="7" key="2">
    <citation type="journal article" date="2021" name="PeerJ">
        <title>Extensive microbial diversity within the chicken gut microbiome revealed by metagenomics and culture.</title>
        <authorList>
            <person name="Gilroy R."/>
            <person name="Ravi A."/>
            <person name="Getino M."/>
            <person name="Pursley I."/>
            <person name="Horton D.L."/>
            <person name="Alikhan N.F."/>
            <person name="Baker D."/>
            <person name="Gharbi K."/>
            <person name="Hall N."/>
            <person name="Watson M."/>
            <person name="Adriaenssens E.M."/>
            <person name="Foster-Nyarko E."/>
            <person name="Jarju S."/>
            <person name="Secka A."/>
            <person name="Antonio M."/>
            <person name="Oren A."/>
            <person name="Chaudhuri R.R."/>
            <person name="La Ragione R."/>
            <person name="Hildebrand F."/>
            <person name="Pallen M.J."/>
        </authorList>
    </citation>
    <scope>NUCLEOTIDE SEQUENCE</scope>
    <source>
        <strain evidence="7">23406</strain>
    </source>
</reference>
<dbReference type="Gene3D" id="3.40.109.10">
    <property type="entry name" value="NADH Oxidase"/>
    <property type="match status" value="1"/>
</dbReference>
<keyword evidence="4" id="KW-0288">FMN</keyword>
<dbReference type="InterPro" id="IPR000415">
    <property type="entry name" value="Nitroreductase-like"/>
</dbReference>
<organism evidence="7 8">
    <name type="scientific">Candidatus Stercoripulliclostridium merdipullorum</name>
    <dbReference type="NCBI Taxonomy" id="2840952"/>
    <lineage>
        <taxon>Bacteria</taxon>
        <taxon>Bacillati</taxon>
        <taxon>Bacillota</taxon>
        <taxon>Clostridia</taxon>
        <taxon>Eubacteriales</taxon>
        <taxon>Candidatus Stercoripulliclostridium</taxon>
    </lineage>
</organism>
<reference evidence="7" key="1">
    <citation type="submission" date="2020-10" db="EMBL/GenBank/DDBJ databases">
        <authorList>
            <person name="Gilroy R."/>
        </authorList>
    </citation>
    <scope>NUCLEOTIDE SEQUENCE</scope>
    <source>
        <strain evidence="7">23406</strain>
    </source>
</reference>
<evidence type="ECO:0000259" key="6">
    <source>
        <dbReference type="Pfam" id="PF00881"/>
    </source>
</evidence>
<dbReference type="Proteomes" id="UP000886891">
    <property type="component" value="Unassembled WGS sequence"/>
</dbReference>
<protein>
    <submittedName>
        <fullName evidence="7">Nitroreductase family protein</fullName>
    </submittedName>
</protein>
<comment type="cofactor">
    <cofactor evidence="1">
        <name>FMN</name>
        <dbReference type="ChEBI" id="CHEBI:58210"/>
    </cofactor>
</comment>
<comment type="caution">
    <text evidence="7">The sequence shown here is derived from an EMBL/GenBank/DDBJ whole genome shotgun (WGS) entry which is preliminary data.</text>
</comment>
<evidence type="ECO:0000256" key="1">
    <source>
        <dbReference type="ARBA" id="ARBA00001917"/>
    </source>
</evidence>
<sequence length="180" mass="19266">MDTLTAIFTRHSTRAFGAKRVSDADLRRVLAAGMSAPVGRSRYDTLHLSVIRNAALIEDLQTYAKSVLPPQSRPDAPLYNCNTLILVSSVMQSDAPAIEYANVGAVMTNMAIASTALGIDSIWLWGFLRVLSPELIARLGLPAGHIPISALGIGYAADSQGVAATEFSKPRHAIDVTYLD</sequence>
<evidence type="ECO:0000256" key="4">
    <source>
        <dbReference type="ARBA" id="ARBA00022643"/>
    </source>
</evidence>
<dbReference type="EMBL" id="DVOH01000016">
    <property type="protein sequence ID" value="HIU99863.1"/>
    <property type="molecule type" value="Genomic_DNA"/>
</dbReference>
<dbReference type="PANTHER" id="PTHR43673:SF2">
    <property type="entry name" value="NITROREDUCTASE"/>
    <property type="match status" value="1"/>
</dbReference>
<dbReference type="GO" id="GO:0016491">
    <property type="term" value="F:oxidoreductase activity"/>
    <property type="evidence" value="ECO:0007669"/>
    <property type="project" value="UniProtKB-KW"/>
</dbReference>
<dbReference type="SUPFAM" id="SSF55469">
    <property type="entry name" value="FMN-dependent nitroreductase-like"/>
    <property type="match status" value="1"/>
</dbReference>
<evidence type="ECO:0000256" key="3">
    <source>
        <dbReference type="ARBA" id="ARBA00022630"/>
    </source>
</evidence>
<accession>A0A9D1NB41</accession>
<dbReference type="AlphaFoldDB" id="A0A9D1NB41"/>
<keyword evidence="3" id="KW-0285">Flavoprotein</keyword>
<name>A0A9D1NB41_9FIRM</name>
<dbReference type="Pfam" id="PF00881">
    <property type="entry name" value="Nitroreductase"/>
    <property type="match status" value="1"/>
</dbReference>
<evidence type="ECO:0000256" key="5">
    <source>
        <dbReference type="ARBA" id="ARBA00023002"/>
    </source>
</evidence>
<evidence type="ECO:0000256" key="2">
    <source>
        <dbReference type="ARBA" id="ARBA00007118"/>
    </source>
</evidence>
<comment type="similarity">
    <text evidence="2">Belongs to the nitroreductase family.</text>
</comment>
<gene>
    <name evidence="7" type="ORF">IAB14_01965</name>
</gene>
<feature type="domain" description="Nitroreductase" evidence="6">
    <location>
        <begin position="8"/>
        <end position="155"/>
    </location>
</feature>
<evidence type="ECO:0000313" key="7">
    <source>
        <dbReference type="EMBL" id="HIU99863.1"/>
    </source>
</evidence>